<reference evidence="2" key="1">
    <citation type="journal article" date="2021" name="Genome Biol. Evol.">
        <title>A High-Quality Reference Genome for a Parasitic Bivalve with Doubly Uniparental Inheritance (Bivalvia: Unionida).</title>
        <authorList>
            <person name="Smith C.H."/>
        </authorList>
    </citation>
    <scope>NUCLEOTIDE SEQUENCE</scope>
    <source>
        <strain evidence="2">CHS0354</strain>
    </source>
</reference>
<comment type="caution">
    <text evidence="2">The sequence shown here is derived from an EMBL/GenBank/DDBJ whole genome shotgun (WGS) entry which is preliminary data.</text>
</comment>
<reference evidence="2" key="2">
    <citation type="journal article" date="2021" name="Genome Biol. Evol.">
        <title>Developing a high-quality reference genome for a parasitic bivalve with doubly uniparental inheritance (Bivalvia: Unionida).</title>
        <authorList>
            <person name="Smith C.H."/>
        </authorList>
    </citation>
    <scope>NUCLEOTIDE SEQUENCE</scope>
    <source>
        <strain evidence="2">CHS0354</strain>
        <tissue evidence="2">Mantle</tissue>
    </source>
</reference>
<evidence type="ECO:0000313" key="2">
    <source>
        <dbReference type="EMBL" id="KAK3604076.1"/>
    </source>
</evidence>
<keyword evidence="3" id="KW-1185">Reference proteome</keyword>
<dbReference type="InterPro" id="IPR019734">
    <property type="entry name" value="TPR_rpt"/>
</dbReference>
<gene>
    <name evidence="2" type="ORF">CHS0354_033482</name>
</gene>
<organism evidence="2 3">
    <name type="scientific">Potamilus streckersoni</name>
    <dbReference type="NCBI Taxonomy" id="2493646"/>
    <lineage>
        <taxon>Eukaryota</taxon>
        <taxon>Metazoa</taxon>
        <taxon>Spiralia</taxon>
        <taxon>Lophotrochozoa</taxon>
        <taxon>Mollusca</taxon>
        <taxon>Bivalvia</taxon>
        <taxon>Autobranchia</taxon>
        <taxon>Heteroconchia</taxon>
        <taxon>Palaeoheterodonta</taxon>
        <taxon>Unionida</taxon>
        <taxon>Unionoidea</taxon>
        <taxon>Unionidae</taxon>
        <taxon>Ambleminae</taxon>
        <taxon>Lampsilini</taxon>
        <taxon>Potamilus</taxon>
    </lineage>
</organism>
<protein>
    <submittedName>
        <fullName evidence="2">Uncharacterized protein</fullName>
    </submittedName>
</protein>
<feature type="repeat" description="TPR" evidence="1">
    <location>
        <begin position="107"/>
        <end position="140"/>
    </location>
</feature>
<dbReference type="Proteomes" id="UP001195483">
    <property type="component" value="Unassembled WGS sequence"/>
</dbReference>
<reference evidence="2" key="3">
    <citation type="submission" date="2023-05" db="EMBL/GenBank/DDBJ databases">
        <authorList>
            <person name="Smith C.H."/>
        </authorList>
    </citation>
    <scope>NUCLEOTIDE SEQUENCE</scope>
    <source>
        <strain evidence="2">CHS0354</strain>
        <tissue evidence="2">Mantle</tissue>
    </source>
</reference>
<dbReference type="AlphaFoldDB" id="A0AAE0T5P3"/>
<name>A0AAE0T5P3_9BIVA</name>
<evidence type="ECO:0000256" key="1">
    <source>
        <dbReference type="PROSITE-ProRule" id="PRU00339"/>
    </source>
</evidence>
<sequence>MDVVNSEEVIRRFGRDKFVQECESFDVVYYIEEVDVVPDPIKYEFNNMPEGSDPLGGAHVDPDMLRFYLLYKCHTELGDKENAATAFINLTSIAINDKFHPYVEFREVALHVLGLSYMKKNDFLRAYSCFCRAMCLRPQLFRQKCSSSTPWHLAVLASK</sequence>
<accession>A0AAE0T5P3</accession>
<dbReference type="EMBL" id="JAEAOA010001963">
    <property type="protein sequence ID" value="KAK3604076.1"/>
    <property type="molecule type" value="Genomic_DNA"/>
</dbReference>
<dbReference type="PROSITE" id="PS50005">
    <property type="entry name" value="TPR"/>
    <property type="match status" value="1"/>
</dbReference>
<evidence type="ECO:0000313" key="3">
    <source>
        <dbReference type="Proteomes" id="UP001195483"/>
    </source>
</evidence>
<proteinExistence type="predicted"/>
<keyword evidence="1" id="KW-0802">TPR repeat</keyword>